<organism evidence="2 3">
    <name type="scientific">Candidatus Daviesbacteria bacterium RIFOXYD1_FULL_41_10</name>
    <dbReference type="NCBI Taxonomy" id="1797801"/>
    <lineage>
        <taxon>Bacteria</taxon>
        <taxon>Candidatus Daviesiibacteriota</taxon>
    </lineage>
</organism>
<dbReference type="AlphaFoldDB" id="A0A1F5N0J3"/>
<dbReference type="Pfam" id="PF01565">
    <property type="entry name" value="FAD_binding_4"/>
    <property type="match status" value="1"/>
</dbReference>
<evidence type="ECO:0000259" key="1">
    <source>
        <dbReference type="Pfam" id="PF01565"/>
    </source>
</evidence>
<reference evidence="2 3" key="1">
    <citation type="journal article" date="2016" name="Nat. Commun.">
        <title>Thousands of microbial genomes shed light on interconnected biogeochemical processes in an aquifer system.</title>
        <authorList>
            <person name="Anantharaman K."/>
            <person name="Brown C.T."/>
            <person name="Hug L.A."/>
            <person name="Sharon I."/>
            <person name="Castelle C.J."/>
            <person name="Probst A.J."/>
            <person name="Thomas B.C."/>
            <person name="Singh A."/>
            <person name="Wilkins M.J."/>
            <person name="Karaoz U."/>
            <person name="Brodie E.L."/>
            <person name="Williams K.H."/>
            <person name="Hubbard S.S."/>
            <person name="Banfield J.F."/>
        </authorList>
    </citation>
    <scope>NUCLEOTIDE SEQUENCE [LARGE SCALE GENOMIC DNA]</scope>
</reference>
<sequence length="183" mass="20438">MQNNKINILKSQLGDIRVKENIDSFEYYYIATSLRELIKAVELCRELSVPFLIFGQGSRILLADMGFKGLGIKNRSGNIKIFSVKGKVSKNGLGIEEALIETDSGVTLSTLACFVKNQNLKISETIEFEKGTIGGEIKTHPLLLDLVNQIKVLDELNEIKVRTASDIHKNDIILSVIFKIKSR</sequence>
<proteinExistence type="predicted"/>
<evidence type="ECO:0000313" key="3">
    <source>
        <dbReference type="Proteomes" id="UP000177135"/>
    </source>
</evidence>
<gene>
    <name evidence="2" type="ORF">A2617_04180</name>
</gene>
<dbReference type="GO" id="GO:0050660">
    <property type="term" value="F:flavin adenine dinucleotide binding"/>
    <property type="evidence" value="ECO:0007669"/>
    <property type="project" value="InterPro"/>
</dbReference>
<dbReference type="SUPFAM" id="SSF56176">
    <property type="entry name" value="FAD-binding/transporter-associated domain-like"/>
    <property type="match status" value="1"/>
</dbReference>
<comment type="caution">
    <text evidence="2">The sequence shown here is derived from an EMBL/GenBank/DDBJ whole genome shotgun (WGS) entry which is preliminary data.</text>
</comment>
<dbReference type="Gene3D" id="3.30.43.10">
    <property type="entry name" value="Uridine Diphospho-n-acetylenolpyruvylglucosamine Reductase, domain 2"/>
    <property type="match status" value="1"/>
</dbReference>
<accession>A0A1F5N0J3</accession>
<dbReference type="InterPro" id="IPR006094">
    <property type="entry name" value="Oxid_FAD_bind_N"/>
</dbReference>
<name>A0A1F5N0J3_9BACT</name>
<dbReference type="EMBL" id="MFEC01000019">
    <property type="protein sequence ID" value="OGE71103.1"/>
    <property type="molecule type" value="Genomic_DNA"/>
</dbReference>
<dbReference type="InterPro" id="IPR016167">
    <property type="entry name" value="FAD-bd_PCMH_sub1"/>
</dbReference>
<feature type="domain" description="FAD linked oxidase N-terminal" evidence="1">
    <location>
        <begin position="27"/>
        <end position="137"/>
    </location>
</feature>
<evidence type="ECO:0000313" key="2">
    <source>
        <dbReference type="EMBL" id="OGE71103.1"/>
    </source>
</evidence>
<dbReference type="InterPro" id="IPR036318">
    <property type="entry name" value="FAD-bd_PCMH-like_sf"/>
</dbReference>
<protein>
    <recommendedName>
        <fullName evidence="1">FAD linked oxidase N-terminal domain-containing protein</fullName>
    </recommendedName>
</protein>
<dbReference type="Proteomes" id="UP000177135">
    <property type="component" value="Unassembled WGS sequence"/>
</dbReference>